<evidence type="ECO:0000259" key="3">
    <source>
        <dbReference type="Pfam" id="PF21647"/>
    </source>
</evidence>
<feature type="region of interest" description="Disordered" evidence="1">
    <location>
        <begin position="244"/>
        <end position="263"/>
    </location>
</feature>
<dbReference type="InterPro" id="IPR048297">
    <property type="entry name" value="DUF936_dom_pln"/>
</dbReference>
<dbReference type="Proteomes" id="UP000594263">
    <property type="component" value="Unplaced"/>
</dbReference>
<proteinExistence type="predicted"/>
<feature type="compositionally biased region" description="Polar residues" evidence="1">
    <location>
        <begin position="246"/>
        <end position="259"/>
    </location>
</feature>
<dbReference type="OMA" id="WFMEFID"/>
<dbReference type="PANTHER" id="PTHR31928">
    <property type="entry name" value="EXPRESSED PROTEIN"/>
    <property type="match status" value="1"/>
</dbReference>
<dbReference type="InterPro" id="IPR049172">
    <property type="entry name" value="DUF6857_pln"/>
</dbReference>
<dbReference type="AlphaFoldDB" id="A0A7N0T7R5"/>
<dbReference type="Gramene" id="Kaladp0024s0755.1.v1.1">
    <property type="protein sequence ID" value="Kaladp0024s0755.1.v1.1"/>
    <property type="gene ID" value="Kaladp0024s0755.v1.1"/>
</dbReference>
<dbReference type="PANTHER" id="PTHR31928:SF6">
    <property type="entry name" value="DUF936 DOMAIN-CONTAINING PROTEIN"/>
    <property type="match status" value="1"/>
</dbReference>
<evidence type="ECO:0000256" key="1">
    <source>
        <dbReference type="SAM" id="MobiDB-lite"/>
    </source>
</evidence>
<dbReference type="EnsemblPlants" id="Kaladp0024s0755.1.v1.1">
    <property type="protein sequence ID" value="Kaladp0024s0755.1.v1.1"/>
    <property type="gene ID" value="Kaladp0024s0755.v1.1"/>
</dbReference>
<organism evidence="4 5">
    <name type="scientific">Kalanchoe fedtschenkoi</name>
    <name type="common">Lavender scallops</name>
    <name type="synonym">South American air plant</name>
    <dbReference type="NCBI Taxonomy" id="63787"/>
    <lineage>
        <taxon>Eukaryota</taxon>
        <taxon>Viridiplantae</taxon>
        <taxon>Streptophyta</taxon>
        <taxon>Embryophyta</taxon>
        <taxon>Tracheophyta</taxon>
        <taxon>Spermatophyta</taxon>
        <taxon>Magnoliopsida</taxon>
        <taxon>eudicotyledons</taxon>
        <taxon>Gunneridae</taxon>
        <taxon>Pentapetalae</taxon>
        <taxon>Saxifragales</taxon>
        <taxon>Crassulaceae</taxon>
        <taxon>Kalanchoe</taxon>
    </lineage>
</organism>
<accession>A0A7N0T7R5</accession>
<feature type="domain" description="DUF936" evidence="2">
    <location>
        <begin position="4"/>
        <end position="120"/>
    </location>
</feature>
<dbReference type="InterPro" id="IPR010341">
    <property type="entry name" value="DUF936_pln"/>
</dbReference>
<dbReference type="Pfam" id="PF06075">
    <property type="entry name" value="DUF936"/>
    <property type="match status" value="1"/>
</dbReference>
<feature type="compositionally biased region" description="Polar residues" evidence="1">
    <location>
        <begin position="429"/>
        <end position="442"/>
    </location>
</feature>
<evidence type="ECO:0000313" key="4">
    <source>
        <dbReference type="EnsemblPlants" id="Kaladp0024s0755.1.v1.1"/>
    </source>
</evidence>
<evidence type="ECO:0000313" key="5">
    <source>
        <dbReference type="Proteomes" id="UP000594263"/>
    </source>
</evidence>
<evidence type="ECO:0000259" key="2">
    <source>
        <dbReference type="Pfam" id="PF06075"/>
    </source>
</evidence>
<sequence length="576" mass="62028">MASLAPGVLLKLLNAVNSGAKPTGEHRSTLLQVTDIVPADLDEKNLWPSHGFYVKVSDSSHSIYVSLPCDQEDLVFSNRMQLGQFVYVEKLDPGSPVPIVRGVRPLPGRHPLIGTPEPLMGLRGEKAEKVDNTFSNSKGIHHQRRGSWGVGNNGGRDVMTSRVHLDFDQCTPVKQRGLTLSSMSPLVKSGVKAGSPALRFSTAADNSPGMLRKSCVVPSSSSRFPGSKSVACQLERESQLPRMSISPLNSAKKQSSTAPPSLRNARALNMDGKSRVVMEAEESQQLSNAAAAAACNTNLGVPTNLPGKLATISKEAVQQREAAQKMALQALRDASAADAIVRSLKMFSKLTKAARTDTLAASLENFLEFHGHIVKSVNDMVSIQAATEVSQTPNGKPKRKISQDREEEAPVMSQGKSSELCKSVAADQELNNNATEGRNTRSTLRERKGGATTAPTAPVGKLRLETVSENNENKKPSAPAATAAVSSCSLSNTVKLGRQVETEAGNWFMEFLEKAVENGLKKARGASDGDVRKVPQSLLLRVINWVEMEQCDASKRPVHPKAAQIARKLRIKMKNP</sequence>
<protein>
    <submittedName>
        <fullName evidence="4">Uncharacterized protein</fullName>
    </submittedName>
</protein>
<feature type="region of interest" description="Disordered" evidence="1">
    <location>
        <begin position="388"/>
        <end position="460"/>
    </location>
</feature>
<reference evidence="4" key="1">
    <citation type="submission" date="2021-01" db="UniProtKB">
        <authorList>
            <consortium name="EnsemblPlants"/>
        </authorList>
    </citation>
    <scope>IDENTIFICATION</scope>
</reference>
<feature type="domain" description="DUF6857" evidence="3">
    <location>
        <begin position="304"/>
        <end position="549"/>
    </location>
</feature>
<keyword evidence="5" id="KW-1185">Reference proteome</keyword>
<dbReference type="Pfam" id="PF21647">
    <property type="entry name" value="DUF6857"/>
    <property type="match status" value="1"/>
</dbReference>
<name>A0A7N0T7R5_KALFE</name>